<dbReference type="AlphaFoldDB" id="A0AAV7N0B6"/>
<organism evidence="8 9">
    <name type="scientific">Pleurodeles waltl</name>
    <name type="common">Iberian ribbed newt</name>
    <dbReference type="NCBI Taxonomy" id="8319"/>
    <lineage>
        <taxon>Eukaryota</taxon>
        <taxon>Metazoa</taxon>
        <taxon>Chordata</taxon>
        <taxon>Craniata</taxon>
        <taxon>Vertebrata</taxon>
        <taxon>Euteleostomi</taxon>
        <taxon>Amphibia</taxon>
        <taxon>Batrachia</taxon>
        <taxon>Caudata</taxon>
        <taxon>Salamandroidea</taxon>
        <taxon>Salamandridae</taxon>
        <taxon>Pleurodelinae</taxon>
        <taxon>Pleurodeles</taxon>
    </lineage>
</organism>
<evidence type="ECO:0000256" key="1">
    <source>
        <dbReference type="ARBA" id="ARBA00001971"/>
    </source>
</evidence>
<dbReference type="InterPro" id="IPR036396">
    <property type="entry name" value="Cyt_P450_sf"/>
</dbReference>
<proteinExistence type="inferred from homology"/>
<comment type="cofactor">
    <cofactor evidence="1 6">
        <name>heme</name>
        <dbReference type="ChEBI" id="CHEBI:30413"/>
    </cofactor>
</comment>
<keyword evidence="9" id="KW-1185">Reference proteome</keyword>
<keyword evidence="4 6" id="KW-0479">Metal-binding</keyword>
<comment type="caution">
    <text evidence="8">The sequence shown here is derived from an EMBL/GenBank/DDBJ whole genome shotgun (WGS) entry which is preliminary data.</text>
</comment>
<dbReference type="Proteomes" id="UP001066276">
    <property type="component" value="Chromosome 9"/>
</dbReference>
<evidence type="ECO:0000256" key="7">
    <source>
        <dbReference type="RuleBase" id="RU000461"/>
    </source>
</evidence>
<name>A0AAV7N0B6_PLEWA</name>
<dbReference type="GO" id="GO:0006805">
    <property type="term" value="P:xenobiotic metabolic process"/>
    <property type="evidence" value="ECO:0007669"/>
    <property type="project" value="TreeGrafter"/>
</dbReference>
<evidence type="ECO:0000256" key="5">
    <source>
        <dbReference type="ARBA" id="ARBA00023004"/>
    </source>
</evidence>
<dbReference type="GO" id="GO:0016712">
    <property type="term" value="F:oxidoreductase activity, acting on paired donors, with incorporation or reduction of molecular oxygen, reduced flavin or flavoprotein as one donor, and incorporation of one atom of oxygen"/>
    <property type="evidence" value="ECO:0007669"/>
    <property type="project" value="TreeGrafter"/>
</dbReference>
<dbReference type="PANTHER" id="PTHR24300:SF389">
    <property type="entry name" value="CYTOCHROME P450 2C20"/>
    <property type="match status" value="1"/>
</dbReference>
<dbReference type="Gene3D" id="1.10.630.10">
    <property type="entry name" value="Cytochrome P450"/>
    <property type="match status" value="1"/>
</dbReference>
<dbReference type="GO" id="GO:0005506">
    <property type="term" value="F:iron ion binding"/>
    <property type="evidence" value="ECO:0007669"/>
    <property type="project" value="InterPro"/>
</dbReference>
<protein>
    <submittedName>
        <fullName evidence="8">Uncharacterized protein</fullName>
    </submittedName>
</protein>
<dbReference type="InterPro" id="IPR002401">
    <property type="entry name" value="Cyt_P450_E_grp-I"/>
</dbReference>
<dbReference type="InterPro" id="IPR001128">
    <property type="entry name" value="Cyt_P450"/>
</dbReference>
<evidence type="ECO:0000256" key="4">
    <source>
        <dbReference type="ARBA" id="ARBA00022723"/>
    </source>
</evidence>
<keyword evidence="5 6" id="KW-0408">Iron</keyword>
<dbReference type="InterPro" id="IPR017972">
    <property type="entry name" value="Cyt_P450_CS"/>
</dbReference>
<keyword evidence="7" id="KW-0503">Monooxygenase</keyword>
<gene>
    <name evidence="8" type="ORF">NDU88_006254</name>
</gene>
<dbReference type="InterPro" id="IPR050182">
    <property type="entry name" value="Cytochrome_P450_fam2"/>
</dbReference>
<dbReference type="SUPFAM" id="SSF48264">
    <property type="entry name" value="Cytochrome P450"/>
    <property type="match status" value="1"/>
</dbReference>
<evidence type="ECO:0000256" key="2">
    <source>
        <dbReference type="ARBA" id="ARBA00010617"/>
    </source>
</evidence>
<dbReference type="Pfam" id="PF00067">
    <property type="entry name" value="p450"/>
    <property type="match status" value="1"/>
</dbReference>
<dbReference type="PROSITE" id="PS00086">
    <property type="entry name" value="CYTOCHROME_P450"/>
    <property type="match status" value="1"/>
</dbReference>
<evidence type="ECO:0000256" key="6">
    <source>
        <dbReference type="PIRSR" id="PIRSR602401-1"/>
    </source>
</evidence>
<accession>A0AAV7N0B6</accession>
<dbReference type="PANTHER" id="PTHR24300">
    <property type="entry name" value="CYTOCHROME P450 508A4-RELATED"/>
    <property type="match status" value="1"/>
</dbReference>
<sequence>MAVPHSMTRDTEFYGYHIPKGTKVIPILSSVLHDRKQWENPDEFNPAHFLDEKGALKNPAAFMPFSAGKRLCPGQGLARMEIFLFLTFLLQMFTFRSVVDPASIDLAVLRRAFRITGLSFQLRAVPRQITQA</sequence>
<comment type="similarity">
    <text evidence="2 7">Belongs to the cytochrome P450 family.</text>
</comment>
<dbReference type="PRINTS" id="PR00463">
    <property type="entry name" value="EP450I"/>
</dbReference>
<evidence type="ECO:0000313" key="9">
    <source>
        <dbReference type="Proteomes" id="UP001066276"/>
    </source>
</evidence>
<evidence type="ECO:0000256" key="3">
    <source>
        <dbReference type="ARBA" id="ARBA00022617"/>
    </source>
</evidence>
<feature type="binding site" description="axial binding residue" evidence="6">
    <location>
        <position position="72"/>
    </location>
    <ligand>
        <name>heme</name>
        <dbReference type="ChEBI" id="CHEBI:30413"/>
    </ligand>
    <ligandPart>
        <name>Fe</name>
        <dbReference type="ChEBI" id="CHEBI:18248"/>
    </ligandPart>
</feature>
<dbReference type="GO" id="GO:0005737">
    <property type="term" value="C:cytoplasm"/>
    <property type="evidence" value="ECO:0007669"/>
    <property type="project" value="TreeGrafter"/>
</dbReference>
<dbReference type="GO" id="GO:0019373">
    <property type="term" value="P:epoxygenase P450 pathway"/>
    <property type="evidence" value="ECO:0007669"/>
    <property type="project" value="TreeGrafter"/>
</dbReference>
<dbReference type="EMBL" id="JANPWB010000013">
    <property type="protein sequence ID" value="KAJ1108884.1"/>
    <property type="molecule type" value="Genomic_DNA"/>
</dbReference>
<reference evidence="8" key="1">
    <citation type="journal article" date="2022" name="bioRxiv">
        <title>Sequencing and chromosome-scale assembly of the giantPleurodeles waltlgenome.</title>
        <authorList>
            <person name="Brown T."/>
            <person name="Elewa A."/>
            <person name="Iarovenko S."/>
            <person name="Subramanian E."/>
            <person name="Araus A.J."/>
            <person name="Petzold A."/>
            <person name="Susuki M."/>
            <person name="Suzuki K.-i.T."/>
            <person name="Hayashi T."/>
            <person name="Toyoda A."/>
            <person name="Oliveira C."/>
            <person name="Osipova E."/>
            <person name="Leigh N.D."/>
            <person name="Simon A."/>
            <person name="Yun M.H."/>
        </authorList>
    </citation>
    <scope>NUCLEOTIDE SEQUENCE</scope>
    <source>
        <strain evidence="8">20211129_DDA</strain>
        <tissue evidence="8">Liver</tissue>
    </source>
</reference>
<dbReference type="GO" id="GO:0008392">
    <property type="term" value="F:arachidonate epoxygenase activity"/>
    <property type="evidence" value="ECO:0007669"/>
    <property type="project" value="TreeGrafter"/>
</dbReference>
<keyword evidence="7" id="KW-0560">Oxidoreductase</keyword>
<evidence type="ECO:0000313" key="8">
    <source>
        <dbReference type="EMBL" id="KAJ1108884.1"/>
    </source>
</evidence>
<dbReference type="GO" id="GO:0020037">
    <property type="term" value="F:heme binding"/>
    <property type="evidence" value="ECO:0007669"/>
    <property type="project" value="InterPro"/>
</dbReference>
<keyword evidence="3 6" id="KW-0349">Heme</keyword>